<keyword evidence="2" id="KW-0812">Transmembrane</keyword>
<sequence>MQNWNDGHMDDGWGIAMMLTMLGIWVVLIAAIVFAIVWSVRATTTSEGASTLPPATSVPGLGSATRSAEQILAERLARGDIDAEEYRTRLDALTPPNQP</sequence>
<comment type="caution">
    <text evidence="3">The sequence shown here is derived from an EMBL/GenBank/DDBJ whole genome shotgun (WGS) entry which is preliminary data.</text>
</comment>
<evidence type="ECO:0000313" key="3">
    <source>
        <dbReference type="EMBL" id="MFC5730834.1"/>
    </source>
</evidence>
<reference evidence="4" key="1">
    <citation type="journal article" date="2019" name="Int. J. Syst. Evol. Microbiol.">
        <title>The Global Catalogue of Microorganisms (GCM) 10K type strain sequencing project: providing services to taxonomists for standard genome sequencing and annotation.</title>
        <authorList>
            <consortium name="The Broad Institute Genomics Platform"/>
            <consortium name="The Broad Institute Genome Sequencing Center for Infectious Disease"/>
            <person name="Wu L."/>
            <person name="Ma J."/>
        </authorList>
    </citation>
    <scope>NUCLEOTIDE SEQUENCE [LARGE SCALE GENOMIC DNA]</scope>
    <source>
        <strain evidence="4">YIM 94188</strain>
    </source>
</reference>
<proteinExistence type="predicted"/>
<evidence type="ECO:0000313" key="4">
    <source>
        <dbReference type="Proteomes" id="UP001596072"/>
    </source>
</evidence>
<accession>A0ABW0ZMN4</accession>
<feature type="region of interest" description="Disordered" evidence="1">
    <location>
        <begin position="44"/>
        <end position="63"/>
    </location>
</feature>
<keyword evidence="2" id="KW-0472">Membrane</keyword>
<keyword evidence="4" id="KW-1185">Reference proteome</keyword>
<name>A0ABW0ZMN4_9ACTN</name>
<protein>
    <submittedName>
        <fullName evidence="3">SHOCT domain-containing protein</fullName>
    </submittedName>
</protein>
<organism evidence="3 4">
    <name type="scientific">Nocardioides vastitatis</name>
    <dbReference type="NCBI Taxonomy" id="2568655"/>
    <lineage>
        <taxon>Bacteria</taxon>
        <taxon>Bacillati</taxon>
        <taxon>Actinomycetota</taxon>
        <taxon>Actinomycetes</taxon>
        <taxon>Propionibacteriales</taxon>
        <taxon>Nocardioidaceae</taxon>
        <taxon>Nocardioides</taxon>
    </lineage>
</organism>
<dbReference type="EMBL" id="JBHSNS010000011">
    <property type="protein sequence ID" value="MFC5730834.1"/>
    <property type="molecule type" value="Genomic_DNA"/>
</dbReference>
<evidence type="ECO:0000256" key="1">
    <source>
        <dbReference type="SAM" id="MobiDB-lite"/>
    </source>
</evidence>
<keyword evidence="2" id="KW-1133">Transmembrane helix</keyword>
<dbReference type="Proteomes" id="UP001596072">
    <property type="component" value="Unassembled WGS sequence"/>
</dbReference>
<evidence type="ECO:0000256" key="2">
    <source>
        <dbReference type="SAM" id="Phobius"/>
    </source>
</evidence>
<dbReference type="RefSeq" id="WP_136432122.1">
    <property type="nucleotide sequence ID" value="NZ_JBHSNS010000011.1"/>
</dbReference>
<feature type="transmembrane region" description="Helical" evidence="2">
    <location>
        <begin position="12"/>
        <end position="38"/>
    </location>
</feature>
<gene>
    <name evidence="3" type="ORF">ACFPQB_18075</name>
</gene>